<dbReference type="GO" id="GO:0032259">
    <property type="term" value="P:methylation"/>
    <property type="evidence" value="ECO:0007669"/>
    <property type="project" value="UniProtKB-KW"/>
</dbReference>
<sequence>MFYDYLYPGLWNELHQNFNDHPIRNICELCAGMTGVAGLAISLRKCSNIFKTSYVLITDGNERCVTSISSIVSRHSKRLLEIPNQQFSINIDVKKYTMARRPFTIAISNIIVIIIDRSTRRIVNSSIRLNYSSGCFFDQMYHRSMLSTIHKLLSLQSGSTFLAISPLRDNSLQNFINLAYQSEKIYHWTVKLLSPTDYLSSQMISYFITEESNRIQFTDNELDKYIGHLVIFTRKD</sequence>
<dbReference type="GO" id="GO:0005737">
    <property type="term" value="C:cytoplasm"/>
    <property type="evidence" value="ECO:0007669"/>
    <property type="project" value="UniProtKB-SubCell"/>
</dbReference>
<keyword evidence="5" id="KW-0808">Transferase</keyword>
<evidence type="ECO:0000256" key="6">
    <source>
        <dbReference type="ARBA" id="ARBA00023242"/>
    </source>
</evidence>
<evidence type="ECO:0000256" key="3">
    <source>
        <dbReference type="ARBA" id="ARBA00022490"/>
    </source>
</evidence>
<dbReference type="Gene3D" id="3.40.50.150">
    <property type="entry name" value="Vaccinia Virus protein VP39"/>
    <property type="match status" value="1"/>
</dbReference>
<dbReference type="PANTHER" id="PTHR13539">
    <property type="entry name" value="CALMODULIN-LYSINE N-METHYLTRANSFERASE"/>
    <property type="match status" value="1"/>
</dbReference>
<evidence type="ECO:0000256" key="1">
    <source>
        <dbReference type="ARBA" id="ARBA00004123"/>
    </source>
</evidence>
<keyword evidence="6" id="KW-0539">Nucleus</keyword>
<dbReference type="AlphaFoldDB" id="Q86E29"/>
<evidence type="ECO:0000256" key="5">
    <source>
        <dbReference type="ARBA" id="ARBA00022679"/>
    </source>
</evidence>
<evidence type="ECO:0000256" key="2">
    <source>
        <dbReference type="ARBA" id="ARBA00004496"/>
    </source>
</evidence>
<name>Q86E29_SCHJA</name>
<evidence type="ECO:0000313" key="7">
    <source>
        <dbReference type="EMBL" id="AAP06428.1"/>
    </source>
</evidence>
<reference evidence="7" key="1">
    <citation type="journal article" date="2003" name="Nat. Genet.">
        <title>Evolutionary and biomedical implications of a Schistosoma japonicum complementary DNA resource.</title>
        <authorList>
            <person name="Hu W."/>
            <person name="Yan Q."/>
            <person name="Shen D.K."/>
            <person name="Liu F."/>
            <person name="Zhu Z.D."/>
            <person name="Song H.D."/>
            <person name="Xu X.R."/>
            <person name="Wang Z.J."/>
            <person name="Rong Y.P."/>
            <person name="Zeng L.C."/>
            <person name="Wu J."/>
            <person name="Zhang X."/>
            <person name="Wang J.J."/>
            <person name="Xu X.N."/>
            <person name="Wang S.Y."/>
            <person name="Fu G."/>
            <person name="Zhang X.L."/>
            <person name="Wang Z.Q."/>
            <person name="Brindley P.J."/>
            <person name="McManus D.P."/>
            <person name="Xue C.L."/>
            <person name="Feng Z."/>
            <person name="Chen Z."/>
            <person name="Han Z.G."/>
        </authorList>
    </citation>
    <scope>NUCLEOTIDE SEQUENCE</scope>
</reference>
<protein>
    <submittedName>
        <fullName evidence="7">Clone ZZZ293 mRNA sequence</fullName>
    </submittedName>
</protein>
<dbReference type="InterPro" id="IPR025800">
    <property type="entry name" value="CaM-Lys-N-MeTrfase"/>
</dbReference>
<evidence type="ECO:0000256" key="4">
    <source>
        <dbReference type="ARBA" id="ARBA00022603"/>
    </source>
</evidence>
<keyword evidence="3" id="KW-0963">Cytoplasm</keyword>
<dbReference type="EMBL" id="AY223391">
    <property type="protein sequence ID" value="AAP06428.1"/>
    <property type="molecule type" value="mRNA"/>
</dbReference>
<organism evidence="7">
    <name type="scientific">Schistosoma japonicum</name>
    <name type="common">Blood fluke</name>
    <dbReference type="NCBI Taxonomy" id="6182"/>
    <lineage>
        <taxon>Eukaryota</taxon>
        <taxon>Metazoa</taxon>
        <taxon>Spiralia</taxon>
        <taxon>Lophotrochozoa</taxon>
        <taxon>Platyhelminthes</taxon>
        <taxon>Trematoda</taxon>
        <taxon>Digenea</taxon>
        <taxon>Strigeidida</taxon>
        <taxon>Schistosomatoidea</taxon>
        <taxon>Schistosomatidae</taxon>
        <taxon>Schistosoma</taxon>
    </lineage>
</organism>
<dbReference type="PANTHER" id="PTHR13539:SF3">
    <property type="entry name" value="CALMODULIN-LYSINE N-METHYLTRANSFERASE"/>
    <property type="match status" value="1"/>
</dbReference>
<accession>Q86E29</accession>
<dbReference type="GO" id="GO:0018025">
    <property type="term" value="F:calmodulin-lysine N-methyltransferase activity"/>
    <property type="evidence" value="ECO:0007669"/>
    <property type="project" value="InterPro"/>
</dbReference>
<comment type="subcellular location">
    <subcellularLocation>
        <location evidence="2">Cytoplasm</location>
    </subcellularLocation>
    <subcellularLocation>
        <location evidence="1">Nucleus</location>
    </subcellularLocation>
</comment>
<proteinExistence type="evidence at transcript level"/>
<dbReference type="InterPro" id="IPR029063">
    <property type="entry name" value="SAM-dependent_MTases_sf"/>
</dbReference>
<keyword evidence="4" id="KW-0489">Methyltransferase</keyword>
<dbReference type="GO" id="GO:0005634">
    <property type="term" value="C:nucleus"/>
    <property type="evidence" value="ECO:0007669"/>
    <property type="project" value="UniProtKB-SubCell"/>
</dbReference>